<dbReference type="EMBL" id="CM037619">
    <property type="protein sequence ID" value="KAH8008036.1"/>
    <property type="molecule type" value="Genomic_DNA"/>
</dbReference>
<evidence type="ECO:0000313" key="1">
    <source>
        <dbReference type="EMBL" id="KAH8008036.1"/>
    </source>
</evidence>
<comment type="caution">
    <text evidence="1">The sequence shown here is derived from an EMBL/GenBank/DDBJ whole genome shotgun (WGS) entry which is preliminary data.</text>
</comment>
<sequence>MQRLAICPAPDPGSVKFVTFTVDAVPSSKAKARTCSWKLGNLKIRLLCTPRQLDRKLLANTLSRQVGDALATVSAVMLQEHKDGCLPASGARSRRDHRAVVTYSMVQRCIPNQQKDGTATSLTKAPWWQAVDPPVPWLPLGTGHPAALPANWVRCRGRGCTPQPARNKASHRITKETLLAKHQVPGRFVEQSLPGPGFAPLAPSVGRHLRRRLSGRTNSRCLLMTLVDASNPYRWYESASIIFPAYQPTMPQLGTPGHRHGPTPFQ</sequence>
<gene>
    <name evidence="1" type="ORF">K3G42_027313</name>
</gene>
<evidence type="ECO:0000313" key="2">
    <source>
        <dbReference type="Proteomes" id="UP000827872"/>
    </source>
</evidence>
<name>A0ACB8FRI8_9SAUR</name>
<accession>A0ACB8FRI8</accession>
<reference evidence="1" key="1">
    <citation type="submission" date="2021-08" db="EMBL/GenBank/DDBJ databases">
        <title>The first chromosome-level gecko genome reveals the dynamic sex chromosomes of Neotropical dwarf geckos (Sphaerodactylidae: Sphaerodactylus).</title>
        <authorList>
            <person name="Pinto B.J."/>
            <person name="Keating S.E."/>
            <person name="Gamble T."/>
        </authorList>
    </citation>
    <scope>NUCLEOTIDE SEQUENCE</scope>
    <source>
        <strain evidence="1">TG3544</strain>
    </source>
</reference>
<organism evidence="1 2">
    <name type="scientific">Sphaerodactylus townsendi</name>
    <dbReference type="NCBI Taxonomy" id="933632"/>
    <lineage>
        <taxon>Eukaryota</taxon>
        <taxon>Metazoa</taxon>
        <taxon>Chordata</taxon>
        <taxon>Craniata</taxon>
        <taxon>Vertebrata</taxon>
        <taxon>Euteleostomi</taxon>
        <taxon>Lepidosauria</taxon>
        <taxon>Squamata</taxon>
        <taxon>Bifurcata</taxon>
        <taxon>Gekkota</taxon>
        <taxon>Sphaerodactylidae</taxon>
        <taxon>Sphaerodactylus</taxon>
    </lineage>
</organism>
<dbReference type="Proteomes" id="UP000827872">
    <property type="component" value="Linkage Group LG06"/>
</dbReference>
<keyword evidence="2" id="KW-1185">Reference proteome</keyword>
<protein>
    <submittedName>
        <fullName evidence="1">Uncharacterized protein</fullName>
    </submittedName>
</protein>
<proteinExistence type="predicted"/>